<gene>
    <name evidence="1" type="ORF">ACFOZ8_00045</name>
</gene>
<dbReference type="RefSeq" id="WP_377716410.1">
    <property type="nucleotide sequence ID" value="NZ_JBHSAM010000001.1"/>
</dbReference>
<reference evidence="2" key="1">
    <citation type="journal article" date="2019" name="Int. J. Syst. Evol. Microbiol.">
        <title>The Global Catalogue of Microorganisms (GCM) 10K type strain sequencing project: providing services to taxonomists for standard genome sequencing and annotation.</title>
        <authorList>
            <consortium name="The Broad Institute Genomics Platform"/>
            <consortium name="The Broad Institute Genome Sequencing Center for Infectious Disease"/>
            <person name="Wu L."/>
            <person name="Ma J."/>
        </authorList>
    </citation>
    <scope>NUCLEOTIDE SEQUENCE [LARGE SCALE GENOMIC DNA]</scope>
    <source>
        <strain evidence="2">IBRC-M 10987</strain>
    </source>
</reference>
<name>A0ABV8JYQ2_9BACL</name>
<evidence type="ECO:0000313" key="2">
    <source>
        <dbReference type="Proteomes" id="UP001595715"/>
    </source>
</evidence>
<comment type="caution">
    <text evidence="1">The sequence shown here is derived from an EMBL/GenBank/DDBJ whole genome shotgun (WGS) entry which is preliminary data.</text>
</comment>
<protein>
    <submittedName>
        <fullName evidence="1">Uncharacterized protein</fullName>
    </submittedName>
</protein>
<organism evidence="1 2">
    <name type="scientific">Paenibacillus xanthanilyticus</name>
    <dbReference type="NCBI Taxonomy" id="1783531"/>
    <lineage>
        <taxon>Bacteria</taxon>
        <taxon>Bacillati</taxon>
        <taxon>Bacillota</taxon>
        <taxon>Bacilli</taxon>
        <taxon>Bacillales</taxon>
        <taxon>Paenibacillaceae</taxon>
        <taxon>Paenibacillus</taxon>
    </lineage>
</organism>
<keyword evidence="2" id="KW-1185">Reference proteome</keyword>
<evidence type="ECO:0000313" key="1">
    <source>
        <dbReference type="EMBL" id="MFC4098045.1"/>
    </source>
</evidence>
<dbReference type="EMBL" id="JBHSAM010000001">
    <property type="protein sequence ID" value="MFC4098045.1"/>
    <property type="molecule type" value="Genomic_DNA"/>
</dbReference>
<dbReference type="Proteomes" id="UP001595715">
    <property type="component" value="Unassembled WGS sequence"/>
</dbReference>
<proteinExistence type="predicted"/>
<accession>A0ABV8JYQ2</accession>
<sequence>MTGMRNLVIPCRESRSIERFFFVSWQMSAGIGRAASQAAVHEGLLAASRKDKGSV</sequence>